<feature type="domain" description="FLZ-type" evidence="5">
    <location>
        <begin position="175"/>
        <end position="218"/>
    </location>
</feature>
<keyword evidence="2" id="KW-0479">Metal-binding</keyword>
<dbReference type="PROSITE" id="PS51795">
    <property type="entry name" value="ZF_FLZ"/>
    <property type="match status" value="1"/>
</dbReference>
<name>A0A2P2JAD1_RHIMU</name>
<evidence type="ECO:0000256" key="3">
    <source>
        <dbReference type="ARBA" id="ARBA00022771"/>
    </source>
</evidence>
<dbReference type="PANTHER" id="PTHR47208">
    <property type="entry name" value="OS02G0174800 PROTEIN"/>
    <property type="match status" value="1"/>
</dbReference>
<organism evidence="6">
    <name type="scientific">Rhizophora mucronata</name>
    <name type="common">Asiatic mangrove</name>
    <dbReference type="NCBI Taxonomy" id="61149"/>
    <lineage>
        <taxon>Eukaryota</taxon>
        <taxon>Viridiplantae</taxon>
        <taxon>Streptophyta</taxon>
        <taxon>Embryophyta</taxon>
        <taxon>Tracheophyta</taxon>
        <taxon>Spermatophyta</taxon>
        <taxon>Magnoliopsida</taxon>
        <taxon>eudicotyledons</taxon>
        <taxon>Gunneridae</taxon>
        <taxon>Pentapetalae</taxon>
        <taxon>rosids</taxon>
        <taxon>fabids</taxon>
        <taxon>Malpighiales</taxon>
        <taxon>Rhizophoraceae</taxon>
        <taxon>Rhizophora</taxon>
    </lineage>
</organism>
<dbReference type="Pfam" id="PF04570">
    <property type="entry name" value="zf-FLZ"/>
    <property type="match status" value="1"/>
</dbReference>
<accession>A0A2P2JAD1</accession>
<dbReference type="InterPro" id="IPR044604">
    <property type="entry name" value="FLZ12/13/14"/>
</dbReference>
<protein>
    <recommendedName>
        <fullName evidence="5">FLZ-type domain-containing protein</fullName>
    </recommendedName>
</protein>
<keyword evidence="3" id="KW-0863">Zinc-finger</keyword>
<dbReference type="GO" id="GO:0008270">
    <property type="term" value="F:zinc ion binding"/>
    <property type="evidence" value="ECO:0007669"/>
    <property type="project" value="UniProtKB-KW"/>
</dbReference>
<dbReference type="AlphaFoldDB" id="A0A2P2JAD1"/>
<dbReference type="EMBL" id="GGEC01009945">
    <property type="protein sequence ID" value="MBW90428.1"/>
    <property type="molecule type" value="Transcribed_RNA"/>
</dbReference>
<comment type="similarity">
    <text evidence="1">Belongs to the FLZ family.</text>
</comment>
<evidence type="ECO:0000256" key="1">
    <source>
        <dbReference type="ARBA" id="ARBA00009374"/>
    </source>
</evidence>
<proteinExistence type="inferred from homology"/>
<sequence length="248" mass="27077">MSQFLPRMEKKKRRPTISLSLFGALTESFSIDKPAKSPKSFENGDGVGLGIVAAMSSDDCQETARIANLLLSPRSNPISIASLGKPAANFKGGIGFPNLERIEDDSDESYTCVISHVGNDVIEKRVYYGFDNSITKYDSRPGLFYTSSSPTTATMMSIGVGCGGSEERGEFWTSDFLSSCYLCNKPLHGLDIFMYRGEKAFCSMECRDKQIRSEDCKEKCGSEARKAHEYSISTCTSAQVFFAGVAAA</sequence>
<reference evidence="6" key="1">
    <citation type="submission" date="2018-02" db="EMBL/GenBank/DDBJ databases">
        <title>Rhizophora mucronata_Transcriptome.</title>
        <authorList>
            <person name="Meera S.P."/>
            <person name="Sreeshan A."/>
            <person name="Augustine A."/>
        </authorList>
    </citation>
    <scope>NUCLEOTIDE SEQUENCE</scope>
    <source>
        <tissue evidence="6">Leaf</tissue>
    </source>
</reference>
<feature type="zinc finger region" description="FLZ-type" evidence="4">
    <location>
        <begin position="175"/>
        <end position="218"/>
    </location>
</feature>
<evidence type="ECO:0000313" key="6">
    <source>
        <dbReference type="EMBL" id="MBW90428.1"/>
    </source>
</evidence>
<evidence type="ECO:0000259" key="5">
    <source>
        <dbReference type="PROSITE" id="PS51795"/>
    </source>
</evidence>
<evidence type="ECO:0000256" key="2">
    <source>
        <dbReference type="ARBA" id="ARBA00022723"/>
    </source>
</evidence>
<dbReference type="InterPro" id="IPR007650">
    <property type="entry name" value="Zf-FLZ_dom"/>
</dbReference>
<dbReference type="PANTHER" id="PTHR47208:SF1">
    <property type="entry name" value="OS02G0174800 PROTEIN"/>
    <property type="match status" value="1"/>
</dbReference>
<evidence type="ECO:0000256" key="4">
    <source>
        <dbReference type="PROSITE-ProRule" id="PRU01131"/>
    </source>
</evidence>
<keyword evidence="3" id="KW-0862">Zinc</keyword>